<evidence type="ECO:0000259" key="11">
    <source>
        <dbReference type="PROSITE" id="PS50157"/>
    </source>
</evidence>
<comment type="subcellular location">
    <subcellularLocation>
        <location evidence="1">Nucleus</location>
    </subcellularLocation>
</comment>
<feature type="domain" description="C2H2-type" evidence="11">
    <location>
        <begin position="468"/>
        <end position="495"/>
    </location>
</feature>
<dbReference type="GO" id="GO:0006357">
    <property type="term" value="P:regulation of transcription by RNA polymerase II"/>
    <property type="evidence" value="ECO:0007669"/>
    <property type="project" value="TreeGrafter"/>
</dbReference>
<dbReference type="STRING" id="105785.A0A2J7R4C9"/>
<dbReference type="InterPro" id="IPR013087">
    <property type="entry name" value="Znf_C2H2_type"/>
</dbReference>
<keyword evidence="7" id="KW-0238">DNA-binding</keyword>
<feature type="domain" description="C2H2-type" evidence="11">
    <location>
        <begin position="308"/>
        <end position="335"/>
    </location>
</feature>
<dbReference type="Pfam" id="PF00096">
    <property type="entry name" value="zf-C2H2"/>
    <property type="match status" value="4"/>
</dbReference>
<dbReference type="GO" id="GO:0008270">
    <property type="term" value="F:zinc ion binding"/>
    <property type="evidence" value="ECO:0007669"/>
    <property type="project" value="UniProtKB-KW"/>
</dbReference>
<protein>
    <recommendedName>
        <fullName evidence="11">C2H2-type domain-containing protein</fullName>
    </recommendedName>
</protein>
<dbReference type="EMBL" id="NEVH01007425">
    <property type="protein sequence ID" value="PNF35699.1"/>
    <property type="molecule type" value="Genomic_DNA"/>
</dbReference>
<evidence type="ECO:0000256" key="8">
    <source>
        <dbReference type="ARBA" id="ARBA00023163"/>
    </source>
</evidence>
<dbReference type="InParanoid" id="A0A2J7R4C9"/>
<dbReference type="OrthoDB" id="6344893at2759"/>
<feature type="domain" description="C2H2-type" evidence="11">
    <location>
        <begin position="440"/>
        <end position="467"/>
    </location>
</feature>
<dbReference type="GO" id="GO:0005634">
    <property type="term" value="C:nucleus"/>
    <property type="evidence" value="ECO:0007669"/>
    <property type="project" value="UniProtKB-SubCell"/>
</dbReference>
<feature type="domain" description="C2H2-type" evidence="11">
    <location>
        <begin position="496"/>
        <end position="523"/>
    </location>
</feature>
<proteinExistence type="predicted"/>
<name>A0A2J7R4C9_9NEOP</name>
<keyword evidence="8" id="KW-0804">Transcription</keyword>
<keyword evidence="6" id="KW-0805">Transcription regulation</keyword>
<dbReference type="SUPFAM" id="SSF57667">
    <property type="entry name" value="beta-beta-alpha zinc fingers"/>
    <property type="match status" value="5"/>
</dbReference>
<dbReference type="SMART" id="SM00355">
    <property type="entry name" value="ZnF_C2H2"/>
    <property type="match status" value="14"/>
</dbReference>
<evidence type="ECO:0000256" key="9">
    <source>
        <dbReference type="ARBA" id="ARBA00023242"/>
    </source>
</evidence>
<sequence length="641" mass="72950">MVCINCPLCCKHELQSFSELKEHLTHYAAGFLQCPLCDHSSTGLEKLILHLNAHDIQCEEHEEKEKIYAIGENFENDIIKNDGQVEIAAETISSCNITEGEMVIVTECEVASVIECEEANMLECNVTNVEHYNEHLQNDVQVQIQECMEQMQECLNNANNLHSVNHVTTDYSPTFAVDNDQETKEGNMEVSSKAMTSASDESQYTCGMCGINLKTMDFLEEHALNVHGIKYIVIEGSNGDSFGKHADNAVLDSFNGQHIELREGRPKEICAPKFCPKTRLRWILPKPLTKETKDTVLFCNKVSETNRIDCHLCGKQFEKQSKYDIHKYVHLDRKHWPLACPLCQKHFITKSAYIRHLLSVHEVDKTPSILKIIAKSVPCGVCGKHYKNAGHLRRHVIVQHEASGEASTKAIKCEQCDKLCSSEGELQRHVDRIHLKVRRCLCTVCGKKFFDGSALKAHSKIHWEVKPYPCGYCDKRFADTFEVKRHERGHTGEKPHVCEICGKAFRQGYFLNVHLRSHTGEKPYGCNICGAAFTCKSTLRNHKLIHVDVKTFDCTHCHKLFRTSVQLYNHVRLHTRPFKCEVCSKGFSSRVILSRHVRTHEKNYKCQKCGTEFTALLKLSKHEKECCVLVSNITYDLSLSG</sequence>
<evidence type="ECO:0000256" key="2">
    <source>
        <dbReference type="ARBA" id="ARBA00022723"/>
    </source>
</evidence>
<evidence type="ECO:0000313" key="12">
    <source>
        <dbReference type="EMBL" id="PNF35699.1"/>
    </source>
</evidence>
<evidence type="ECO:0000256" key="4">
    <source>
        <dbReference type="ARBA" id="ARBA00022771"/>
    </source>
</evidence>
<dbReference type="GO" id="GO:0003700">
    <property type="term" value="F:DNA-binding transcription factor activity"/>
    <property type="evidence" value="ECO:0007669"/>
    <property type="project" value="TreeGrafter"/>
</dbReference>
<dbReference type="PROSITE" id="PS00028">
    <property type="entry name" value="ZINC_FINGER_C2H2_1"/>
    <property type="match status" value="11"/>
</dbReference>
<evidence type="ECO:0000256" key="1">
    <source>
        <dbReference type="ARBA" id="ARBA00004123"/>
    </source>
</evidence>
<dbReference type="PROSITE" id="PS50157">
    <property type="entry name" value="ZINC_FINGER_C2H2_2"/>
    <property type="match status" value="11"/>
</dbReference>
<keyword evidence="9" id="KW-0539">Nucleus</keyword>
<dbReference type="Gene3D" id="3.30.160.60">
    <property type="entry name" value="Classic Zinc Finger"/>
    <property type="match status" value="8"/>
</dbReference>
<feature type="domain" description="C2H2-type" evidence="11">
    <location>
        <begin position="377"/>
        <end position="405"/>
    </location>
</feature>
<dbReference type="FunFam" id="3.30.160.60:FF:000340">
    <property type="entry name" value="zinc finger protein 473 isoform X1"/>
    <property type="match status" value="1"/>
</dbReference>
<dbReference type="Pfam" id="PF13894">
    <property type="entry name" value="zf-C2H2_4"/>
    <property type="match status" value="1"/>
</dbReference>
<keyword evidence="3" id="KW-0677">Repeat</keyword>
<comment type="caution">
    <text evidence="12">The sequence shown here is derived from an EMBL/GenBank/DDBJ whole genome shotgun (WGS) entry which is preliminary data.</text>
</comment>
<dbReference type="AlphaFoldDB" id="A0A2J7R4C9"/>
<gene>
    <name evidence="12" type="ORF">B7P43_G16992</name>
</gene>
<reference evidence="12 13" key="1">
    <citation type="submission" date="2017-12" db="EMBL/GenBank/DDBJ databases">
        <title>Hemimetabolous genomes reveal molecular basis of termite eusociality.</title>
        <authorList>
            <person name="Harrison M.C."/>
            <person name="Jongepier E."/>
            <person name="Robertson H.M."/>
            <person name="Arning N."/>
            <person name="Bitard-Feildel T."/>
            <person name="Chao H."/>
            <person name="Childers C.P."/>
            <person name="Dinh H."/>
            <person name="Doddapaneni H."/>
            <person name="Dugan S."/>
            <person name="Gowin J."/>
            <person name="Greiner C."/>
            <person name="Han Y."/>
            <person name="Hu H."/>
            <person name="Hughes D.S.T."/>
            <person name="Huylmans A.-K."/>
            <person name="Kemena C."/>
            <person name="Kremer L.P.M."/>
            <person name="Lee S.L."/>
            <person name="Lopez-Ezquerra A."/>
            <person name="Mallet L."/>
            <person name="Monroy-Kuhn J.M."/>
            <person name="Moser A."/>
            <person name="Murali S.C."/>
            <person name="Muzny D.M."/>
            <person name="Otani S."/>
            <person name="Piulachs M.-D."/>
            <person name="Poelchau M."/>
            <person name="Qu J."/>
            <person name="Schaub F."/>
            <person name="Wada-Katsumata A."/>
            <person name="Worley K.C."/>
            <person name="Xie Q."/>
            <person name="Ylla G."/>
            <person name="Poulsen M."/>
            <person name="Gibbs R.A."/>
            <person name="Schal C."/>
            <person name="Richards S."/>
            <person name="Belles X."/>
            <person name="Korb J."/>
            <person name="Bornberg-Bauer E."/>
        </authorList>
    </citation>
    <scope>NUCLEOTIDE SEQUENCE [LARGE SCALE GENOMIC DNA]</scope>
    <source>
        <tissue evidence="12">Whole body</tissue>
    </source>
</reference>
<keyword evidence="5" id="KW-0862">Zinc</keyword>
<dbReference type="Proteomes" id="UP000235965">
    <property type="component" value="Unassembled WGS sequence"/>
</dbReference>
<keyword evidence="4 10" id="KW-0863">Zinc-finger</keyword>
<organism evidence="12 13">
    <name type="scientific">Cryptotermes secundus</name>
    <dbReference type="NCBI Taxonomy" id="105785"/>
    <lineage>
        <taxon>Eukaryota</taxon>
        <taxon>Metazoa</taxon>
        <taxon>Ecdysozoa</taxon>
        <taxon>Arthropoda</taxon>
        <taxon>Hexapoda</taxon>
        <taxon>Insecta</taxon>
        <taxon>Pterygota</taxon>
        <taxon>Neoptera</taxon>
        <taxon>Polyneoptera</taxon>
        <taxon>Dictyoptera</taxon>
        <taxon>Blattodea</taxon>
        <taxon>Blattoidea</taxon>
        <taxon>Termitoidae</taxon>
        <taxon>Kalotermitidae</taxon>
        <taxon>Cryptotermitinae</taxon>
        <taxon>Cryptotermes</taxon>
    </lineage>
</organism>
<feature type="domain" description="C2H2-type" evidence="11">
    <location>
        <begin position="411"/>
        <end position="439"/>
    </location>
</feature>
<dbReference type="GO" id="GO:0000978">
    <property type="term" value="F:RNA polymerase II cis-regulatory region sequence-specific DNA binding"/>
    <property type="evidence" value="ECO:0007669"/>
    <property type="project" value="TreeGrafter"/>
</dbReference>
<dbReference type="InterPro" id="IPR036236">
    <property type="entry name" value="Znf_C2H2_sf"/>
</dbReference>
<feature type="domain" description="C2H2-type" evidence="11">
    <location>
        <begin position="578"/>
        <end position="605"/>
    </location>
</feature>
<dbReference type="FunFam" id="3.30.160.60:FF:000557">
    <property type="entry name" value="zinc finger and SCAN domain-containing protein 29"/>
    <property type="match status" value="1"/>
</dbReference>
<evidence type="ECO:0000256" key="10">
    <source>
        <dbReference type="PROSITE-ProRule" id="PRU00042"/>
    </source>
</evidence>
<evidence type="ECO:0000256" key="7">
    <source>
        <dbReference type="ARBA" id="ARBA00023125"/>
    </source>
</evidence>
<evidence type="ECO:0000313" key="13">
    <source>
        <dbReference type="Proteomes" id="UP000235965"/>
    </source>
</evidence>
<evidence type="ECO:0000256" key="5">
    <source>
        <dbReference type="ARBA" id="ARBA00022833"/>
    </source>
</evidence>
<dbReference type="FunFam" id="3.30.160.60:FF:000902">
    <property type="entry name" value="Zinc finger protein 445"/>
    <property type="match status" value="1"/>
</dbReference>
<evidence type="ECO:0000256" key="3">
    <source>
        <dbReference type="ARBA" id="ARBA00022737"/>
    </source>
</evidence>
<accession>A0A2J7R4C9</accession>
<keyword evidence="13" id="KW-1185">Reference proteome</keyword>
<dbReference type="FunFam" id="3.30.160.60:FF:000325">
    <property type="entry name" value="ZFP90 zinc finger protein"/>
    <property type="match status" value="1"/>
</dbReference>
<dbReference type="PANTHER" id="PTHR24390">
    <property type="entry name" value="ZINC FINGER PROTEIN"/>
    <property type="match status" value="1"/>
</dbReference>
<feature type="domain" description="C2H2-type" evidence="11">
    <location>
        <begin position="338"/>
        <end position="366"/>
    </location>
</feature>
<feature type="domain" description="C2H2-type" evidence="11">
    <location>
        <begin position="552"/>
        <end position="579"/>
    </location>
</feature>
<feature type="domain" description="C2H2-type" evidence="11">
    <location>
        <begin position="524"/>
        <end position="551"/>
    </location>
</feature>
<dbReference type="PANTHER" id="PTHR24390:SF159">
    <property type="entry name" value="GROWTH FACTOR INDEPENDENT 1 TRANSCRIPTIONAL REPRESSOR"/>
    <property type="match status" value="1"/>
</dbReference>
<feature type="domain" description="C2H2-type" evidence="11">
    <location>
        <begin position="604"/>
        <end position="624"/>
    </location>
</feature>
<evidence type="ECO:0000256" key="6">
    <source>
        <dbReference type="ARBA" id="ARBA00023015"/>
    </source>
</evidence>
<keyword evidence="2" id="KW-0479">Metal-binding</keyword>